<evidence type="ECO:0000256" key="3">
    <source>
        <dbReference type="ARBA" id="ARBA00022989"/>
    </source>
</evidence>
<feature type="transmembrane region" description="Helical" evidence="5">
    <location>
        <begin position="129"/>
        <end position="149"/>
    </location>
</feature>
<dbReference type="PANTHER" id="PTHR10361:SF28">
    <property type="entry name" value="P3 PROTEIN-RELATED"/>
    <property type="match status" value="1"/>
</dbReference>
<proteinExistence type="predicted"/>
<dbReference type="InterPro" id="IPR002657">
    <property type="entry name" value="BilAc:Na_symport/Acr3"/>
</dbReference>
<gene>
    <name evidence="6" type="ORF">FB465_5859</name>
</gene>
<keyword evidence="7" id="KW-1185">Reference proteome</keyword>
<feature type="transmembrane region" description="Helical" evidence="5">
    <location>
        <begin position="69"/>
        <end position="86"/>
    </location>
</feature>
<dbReference type="AlphaFoldDB" id="A0A561EYL8"/>
<reference evidence="6 7" key="1">
    <citation type="submission" date="2019-06" db="EMBL/GenBank/DDBJ databases">
        <title>Sequencing the genomes of 1000 actinobacteria strains.</title>
        <authorList>
            <person name="Klenk H.-P."/>
        </authorList>
    </citation>
    <scope>NUCLEOTIDE SEQUENCE [LARGE SCALE GENOMIC DNA]</scope>
    <source>
        <strain evidence="6 7">DSM 41649</strain>
    </source>
</reference>
<dbReference type="PANTHER" id="PTHR10361">
    <property type="entry name" value="SODIUM-BILE ACID COTRANSPORTER"/>
    <property type="match status" value="1"/>
</dbReference>
<feature type="transmembrane region" description="Helical" evidence="5">
    <location>
        <begin position="36"/>
        <end position="57"/>
    </location>
</feature>
<evidence type="ECO:0000256" key="1">
    <source>
        <dbReference type="ARBA" id="ARBA00004141"/>
    </source>
</evidence>
<feature type="transmembrane region" description="Helical" evidence="5">
    <location>
        <begin position="243"/>
        <end position="264"/>
    </location>
</feature>
<name>A0A561EYL8_9ACTN</name>
<feature type="transmembrane region" description="Helical" evidence="5">
    <location>
        <begin position="205"/>
        <end position="222"/>
    </location>
</feature>
<accession>A0A561EYL8</accession>
<dbReference type="Gene3D" id="1.20.1530.20">
    <property type="match status" value="1"/>
</dbReference>
<keyword evidence="4 5" id="KW-0472">Membrane</keyword>
<dbReference type="EMBL" id="VIVR01000001">
    <property type="protein sequence ID" value="TWE20703.1"/>
    <property type="molecule type" value="Genomic_DNA"/>
</dbReference>
<feature type="transmembrane region" description="Helical" evidence="5">
    <location>
        <begin position="161"/>
        <end position="185"/>
    </location>
</feature>
<comment type="subcellular location">
    <subcellularLocation>
        <location evidence="1">Membrane</location>
        <topology evidence="1">Multi-pass membrane protein</topology>
    </subcellularLocation>
</comment>
<dbReference type="InterPro" id="IPR038770">
    <property type="entry name" value="Na+/solute_symporter_sf"/>
</dbReference>
<evidence type="ECO:0000313" key="7">
    <source>
        <dbReference type="Proteomes" id="UP000318416"/>
    </source>
</evidence>
<keyword evidence="3 5" id="KW-1133">Transmembrane helix</keyword>
<protein>
    <submittedName>
        <fullName evidence="6">BASS family bile acid:Na+ symporter</fullName>
    </submittedName>
</protein>
<evidence type="ECO:0000313" key="6">
    <source>
        <dbReference type="EMBL" id="TWE20703.1"/>
    </source>
</evidence>
<keyword evidence="2 5" id="KW-0812">Transmembrane</keyword>
<dbReference type="Proteomes" id="UP000318416">
    <property type="component" value="Unassembled WGS sequence"/>
</dbReference>
<sequence length="383" mass="39439">MSLRASCPLRSARPWCPTTAVEYAADATDRTVRAHLAVATLLVCALGCALPGPGALVRHCHPVPGVTPPMLMLLAAMFIGGFEVRAADVARALLRPGLLLAGLAVALVLRMVVLLGAERAAGCWPDQREALWLVVGLSLTATMPVAGAAQTWGAKAHADAPLGLGLVLATTLLSPLTVPLGLVLAEEPESGGPREVLDGLARADATSGFMAFWVAAPLLAGLGARRLTRRLAGGRARAAVLPWLRLLGLLNALGLTYLNAAGVFGEIAQRPEPRLVGLALTAGAAVCAAPFAAGWLTARQARTGQSETATLTLATGMNNTSAAAALAGSQFSGHPAVLLPIFFYGMAQQLLAACVPRLLRPRAPATTCADVPMPSPRPDFTHA</sequence>
<evidence type="ECO:0000256" key="5">
    <source>
        <dbReference type="SAM" id="Phobius"/>
    </source>
</evidence>
<dbReference type="RefSeq" id="WP_145795214.1">
    <property type="nucleotide sequence ID" value="NZ_BAAABR010000047.1"/>
</dbReference>
<dbReference type="Pfam" id="PF01758">
    <property type="entry name" value="SBF"/>
    <property type="match status" value="1"/>
</dbReference>
<evidence type="ECO:0000256" key="4">
    <source>
        <dbReference type="ARBA" id="ARBA00023136"/>
    </source>
</evidence>
<dbReference type="OrthoDB" id="3517411at2"/>
<dbReference type="InterPro" id="IPR004710">
    <property type="entry name" value="Bilac:Na_transpt"/>
</dbReference>
<organism evidence="6 7">
    <name type="scientific">Kitasatospora atroaurantiaca</name>
    <dbReference type="NCBI Taxonomy" id="285545"/>
    <lineage>
        <taxon>Bacteria</taxon>
        <taxon>Bacillati</taxon>
        <taxon>Actinomycetota</taxon>
        <taxon>Actinomycetes</taxon>
        <taxon>Kitasatosporales</taxon>
        <taxon>Streptomycetaceae</taxon>
        <taxon>Kitasatospora</taxon>
    </lineage>
</organism>
<evidence type="ECO:0000256" key="2">
    <source>
        <dbReference type="ARBA" id="ARBA00022692"/>
    </source>
</evidence>
<comment type="caution">
    <text evidence="6">The sequence shown here is derived from an EMBL/GenBank/DDBJ whole genome shotgun (WGS) entry which is preliminary data.</text>
</comment>
<feature type="transmembrane region" description="Helical" evidence="5">
    <location>
        <begin position="276"/>
        <end position="296"/>
    </location>
</feature>
<feature type="transmembrane region" description="Helical" evidence="5">
    <location>
        <begin position="98"/>
        <end position="117"/>
    </location>
</feature>
<dbReference type="GO" id="GO:0016020">
    <property type="term" value="C:membrane"/>
    <property type="evidence" value="ECO:0007669"/>
    <property type="project" value="UniProtKB-SubCell"/>
</dbReference>